<organism evidence="3 5">
    <name type="scientific">Anaerobacillus isosaccharinicus</name>
    <dbReference type="NCBI Taxonomy" id="1532552"/>
    <lineage>
        <taxon>Bacteria</taxon>
        <taxon>Bacillati</taxon>
        <taxon>Bacillota</taxon>
        <taxon>Bacilli</taxon>
        <taxon>Bacillales</taxon>
        <taxon>Bacillaceae</taxon>
        <taxon>Anaerobacillus</taxon>
    </lineage>
</organism>
<evidence type="ECO:0000313" key="5">
    <source>
        <dbReference type="Proteomes" id="UP000180175"/>
    </source>
</evidence>
<dbReference type="AlphaFoldDB" id="A0A1S2LL50"/>
<dbReference type="EMBL" id="CP063356">
    <property type="protein sequence ID" value="QOY35586.1"/>
    <property type="molecule type" value="Genomic_DNA"/>
</dbReference>
<comment type="similarity">
    <text evidence="1">Belongs to the flavin monoamine oxidase family.</text>
</comment>
<reference evidence="4" key="4">
    <citation type="submission" date="2020-10" db="EMBL/GenBank/DDBJ databases">
        <authorList>
            <person name="Bassil N.M."/>
            <person name="Lloyd J.R."/>
        </authorList>
    </citation>
    <scope>NUCLEOTIDE SEQUENCE</scope>
    <source>
        <strain evidence="4">NB2006</strain>
    </source>
</reference>
<dbReference type="PANTHER" id="PTHR43563">
    <property type="entry name" value="AMINE OXIDASE"/>
    <property type="match status" value="1"/>
</dbReference>
<sequence>MSSYQEVEVVIIGAGFAGLAAAFELKKQNISFVVLEARNRPGGRVYSIKTADGVTIDMGAQWIDKDHHRINKLLSQFKLKTVSTFKKGKDIYNINGKKVISKKPPLSAPGLLDLFQATTKLNKVSKQINLNAPWCSLEAKKYDGQTMEQLLIKTRCIHQGAIGIIDFC</sequence>
<dbReference type="OrthoDB" id="56323at2"/>
<reference evidence="4 5" key="3">
    <citation type="journal article" date="2019" name="Int. J. Syst. Evol. Microbiol.">
        <title>Anaerobacillus isosaccharinicus sp. nov., an alkaliphilic bacterium which degrades isosaccharinic acid.</title>
        <authorList>
            <person name="Bassil N.M."/>
            <person name="Lloyd J.R."/>
        </authorList>
    </citation>
    <scope>NUCLEOTIDE SEQUENCE [LARGE SCALE GENOMIC DNA]</scope>
    <source>
        <strain evidence="4 5">NB2006</strain>
    </source>
</reference>
<reference evidence="4 5" key="2">
    <citation type="journal article" date="2017" name="Genome Announc.">
        <title>Draft Genome Sequences of Four Alkaliphilic Bacteria Belonging to the Anaerobacillus Genus.</title>
        <authorList>
            <person name="Bassil N.M."/>
            <person name="Lloyd J.R."/>
        </authorList>
    </citation>
    <scope>NUCLEOTIDE SEQUENCE [LARGE SCALE GENOMIC DNA]</scope>
    <source>
        <strain evidence="4 5">NB2006</strain>
    </source>
</reference>
<name>A0A1S2LL50_9BACI</name>
<dbReference type="Gene3D" id="3.50.50.60">
    <property type="entry name" value="FAD/NAD(P)-binding domain"/>
    <property type="match status" value="1"/>
</dbReference>
<dbReference type="EMBL" id="LQXD01000129">
    <property type="protein sequence ID" value="OIJ12175.1"/>
    <property type="molecule type" value="Genomic_DNA"/>
</dbReference>
<evidence type="ECO:0000259" key="2">
    <source>
        <dbReference type="Pfam" id="PF01593"/>
    </source>
</evidence>
<evidence type="ECO:0000313" key="3">
    <source>
        <dbReference type="EMBL" id="OIJ12175.1"/>
    </source>
</evidence>
<keyword evidence="5" id="KW-1185">Reference proteome</keyword>
<dbReference type="PANTHER" id="PTHR43563:SF1">
    <property type="entry name" value="AMINE OXIDASE [FLAVIN-CONTAINING] B"/>
    <property type="match status" value="1"/>
</dbReference>
<gene>
    <name evidence="4" type="ORF">AWH56_023405</name>
    <name evidence="3" type="ORF">AWH56_14485</name>
</gene>
<dbReference type="InterPro" id="IPR002937">
    <property type="entry name" value="Amino_oxidase"/>
</dbReference>
<reference evidence="3 5" key="1">
    <citation type="submission" date="2016-10" db="EMBL/GenBank/DDBJ databases">
        <title>Draft genome sequences of four alkaliphilic bacteria belonging to the Anaerobacillus genus.</title>
        <authorList>
            <person name="Bassil N.M."/>
            <person name="Lloyd J.R."/>
        </authorList>
    </citation>
    <scope>NUCLEOTIDE SEQUENCE [LARGE SCALE GENOMIC DNA]</scope>
    <source>
        <strain evidence="3 5">NB2006</strain>
    </source>
</reference>
<dbReference type="RefSeq" id="WP_071317752.1">
    <property type="nucleotide sequence ID" value="NZ_CP063356.2"/>
</dbReference>
<proteinExistence type="inferred from homology"/>
<accession>A0A1S2LL50</accession>
<dbReference type="SUPFAM" id="SSF51905">
    <property type="entry name" value="FAD/NAD(P)-binding domain"/>
    <property type="match status" value="1"/>
</dbReference>
<dbReference type="Proteomes" id="UP000180175">
    <property type="component" value="Chromosome"/>
</dbReference>
<protein>
    <submittedName>
        <fullName evidence="4">FAD-dependent oxidoreductase</fullName>
    </submittedName>
</protein>
<dbReference type="InterPro" id="IPR036188">
    <property type="entry name" value="FAD/NAD-bd_sf"/>
</dbReference>
<dbReference type="InterPro" id="IPR050703">
    <property type="entry name" value="Flavin_MAO"/>
</dbReference>
<evidence type="ECO:0000313" key="4">
    <source>
        <dbReference type="EMBL" id="QOY35586.1"/>
    </source>
</evidence>
<dbReference type="KEGG" id="aia:AWH56_023405"/>
<dbReference type="Pfam" id="PF01593">
    <property type="entry name" value="Amino_oxidase"/>
    <property type="match status" value="1"/>
</dbReference>
<evidence type="ECO:0000256" key="1">
    <source>
        <dbReference type="ARBA" id="ARBA00005995"/>
    </source>
</evidence>
<feature type="domain" description="Amine oxidase" evidence="2">
    <location>
        <begin position="16"/>
        <end position="155"/>
    </location>
</feature>
<dbReference type="GO" id="GO:0016491">
    <property type="term" value="F:oxidoreductase activity"/>
    <property type="evidence" value="ECO:0007669"/>
    <property type="project" value="InterPro"/>
</dbReference>